<organism evidence="2 3">
    <name type="scientific">Staphylococcus aureus</name>
    <dbReference type="NCBI Taxonomy" id="1280"/>
    <lineage>
        <taxon>Bacteria</taxon>
        <taxon>Bacillati</taxon>
        <taxon>Bacillota</taxon>
        <taxon>Bacilli</taxon>
        <taxon>Bacillales</taxon>
        <taxon>Staphylococcaceae</taxon>
        <taxon>Staphylococcus</taxon>
    </lineage>
</organism>
<dbReference type="OMA" id="ERKMETH"/>
<name>A0A0D6G2G3_STAAU</name>
<dbReference type="EMBL" id="UDJK01000002">
    <property type="protein sequence ID" value="SRC22383.1"/>
    <property type="molecule type" value="Genomic_DNA"/>
</dbReference>
<dbReference type="AlphaFoldDB" id="A0A0D6G2G3"/>
<dbReference type="EMBL" id="FJNR01000001">
    <property type="protein sequence ID" value="CZQ52355.1"/>
    <property type="molecule type" value="Genomic_DNA"/>
</dbReference>
<dbReference type="Proteomes" id="UP000070985">
    <property type="component" value="Unassembled WGS sequence"/>
</dbReference>
<evidence type="ECO:0000313" key="2">
    <source>
        <dbReference type="EMBL" id="SRC22383.1"/>
    </source>
</evidence>
<reference evidence="1" key="1">
    <citation type="submission" date="2016-02" db="EMBL/GenBank/DDBJ databases">
        <authorList>
            <consortium name="Pathogen Informatics"/>
        </authorList>
    </citation>
    <scope>NUCLEOTIDE SEQUENCE</scope>
    <source>
        <strain evidence="1">1943STDY5698364</strain>
    </source>
</reference>
<accession>A0A0D6G2G3</accession>
<sequence length="154" mass="17296">MGKGMTVKNLFLGFVAVILTVCLIGLLILATNEDALAKVHKTINTLNAINVSTEDTYKKKMDILNIHTAKASEVNENVKKQNHFKHRVNANKSNSFNEQECQVIADRYADKHINDNYGLERISKTNHGYNYVYSNDNSTSKQHVSISNQGIITK</sequence>
<evidence type="ECO:0000313" key="3">
    <source>
        <dbReference type="Proteomes" id="UP000249918"/>
    </source>
</evidence>
<comment type="caution">
    <text evidence="2">The sequence shown here is derived from an EMBL/GenBank/DDBJ whole genome shotgun (WGS) entry which is preliminary data.</text>
</comment>
<reference evidence="2 3" key="2">
    <citation type="submission" date="2018-06" db="EMBL/GenBank/DDBJ databases">
        <authorList>
            <consortium name="Pathogen Informatics"/>
            <person name="Doyle S."/>
        </authorList>
    </citation>
    <scope>NUCLEOTIDE SEQUENCE [LARGE SCALE GENOMIC DNA]</scope>
    <source>
        <strain evidence="2 3">EOE047</strain>
    </source>
</reference>
<proteinExistence type="predicted"/>
<protein>
    <submittedName>
        <fullName evidence="1">Exported protein</fullName>
    </submittedName>
</protein>
<dbReference type="KEGG" id="saur:SABB_00745"/>
<evidence type="ECO:0000313" key="1">
    <source>
        <dbReference type="EMBL" id="CZQ52355.1"/>
    </source>
</evidence>
<dbReference type="Proteomes" id="UP000249918">
    <property type="component" value="Unassembled WGS sequence"/>
</dbReference>
<gene>
    <name evidence="1" type="ORF">ERS391062_00207</name>
    <name evidence="2" type="ORF">SAMEA1466929_00691</name>
</gene>